<comment type="cofactor">
    <cofactor evidence="2">
        <name>a divalent metal cation</name>
        <dbReference type="ChEBI" id="CHEBI:60240"/>
    </cofactor>
</comment>
<dbReference type="InterPro" id="IPR005493">
    <property type="entry name" value="RraA/RraA-like"/>
</dbReference>
<comment type="similarity">
    <text evidence="3">Belongs to the class II aldolase/RraA-like family.</text>
</comment>
<dbReference type="SUPFAM" id="SSF89562">
    <property type="entry name" value="RraA-like"/>
    <property type="match status" value="1"/>
</dbReference>
<evidence type="ECO:0000256" key="10">
    <source>
        <dbReference type="ARBA" id="ARBA00030169"/>
    </source>
</evidence>
<dbReference type="InterPro" id="IPR036704">
    <property type="entry name" value="RraA/RraA-like_sf"/>
</dbReference>
<gene>
    <name evidence="14" type="ORF">H8S55_01925</name>
</gene>
<dbReference type="Proteomes" id="UP000602260">
    <property type="component" value="Unassembled WGS sequence"/>
</dbReference>
<evidence type="ECO:0000256" key="5">
    <source>
        <dbReference type="ARBA" id="ARBA00012213"/>
    </source>
</evidence>
<evidence type="ECO:0000256" key="8">
    <source>
        <dbReference type="ARBA" id="ARBA00025046"/>
    </source>
</evidence>
<evidence type="ECO:0000313" key="14">
    <source>
        <dbReference type="EMBL" id="MBC5716095.1"/>
    </source>
</evidence>
<dbReference type="AlphaFoldDB" id="A0A8J6IX84"/>
<evidence type="ECO:0000256" key="4">
    <source>
        <dbReference type="ARBA" id="ARBA00011233"/>
    </source>
</evidence>
<dbReference type="PANTHER" id="PTHR33254:SF4">
    <property type="entry name" value="4-HYDROXY-4-METHYL-2-OXOGLUTARATE ALDOLASE 3-RELATED"/>
    <property type="match status" value="1"/>
</dbReference>
<comment type="function">
    <text evidence="8">Catalyzes the aldol cleavage of 4-hydroxy-4-methyl-2-oxoglutarate (HMG) into 2 molecules of pyruvate. Also contains a secondary oxaloacetate (OAA) decarboxylase activity due to the common pyruvate enolate transition state formed following C-C bond cleavage in the retro-aldol and decarboxylation reactions.</text>
</comment>
<keyword evidence="13" id="KW-0479">Metal-binding</keyword>
<dbReference type="RefSeq" id="WP_147561883.1">
    <property type="nucleotide sequence ID" value="NZ_JACOPN010000001.1"/>
</dbReference>
<proteinExistence type="inferred from homology"/>
<dbReference type="GO" id="GO:0047443">
    <property type="term" value="F:4-hydroxy-4-methyl-2-oxoglutarate aldolase activity"/>
    <property type="evidence" value="ECO:0007669"/>
    <property type="project" value="UniProtKB-EC"/>
</dbReference>
<feature type="binding site" evidence="13">
    <location>
        <position position="174"/>
    </location>
    <ligand>
        <name>substrate</name>
    </ligand>
</feature>
<protein>
    <recommendedName>
        <fullName evidence="7">Putative 4-hydroxy-4-methyl-2-oxoglutarate aldolase</fullName>
        <ecNumber evidence="6">4.1.1.112</ecNumber>
        <ecNumber evidence="5">4.1.3.17</ecNumber>
    </recommendedName>
    <alternativeName>
        <fullName evidence="11">Oxaloacetate decarboxylase</fullName>
    </alternativeName>
    <alternativeName>
        <fullName evidence="9">Regulator of ribonuclease activity homolog</fullName>
    </alternativeName>
    <alternativeName>
        <fullName evidence="10">RraA-like protein</fullName>
    </alternativeName>
</protein>
<dbReference type="EC" id="4.1.1.112" evidence="6"/>
<dbReference type="PANTHER" id="PTHR33254">
    <property type="entry name" value="4-HYDROXY-4-METHYL-2-OXOGLUTARATE ALDOLASE 3-RELATED"/>
    <property type="match status" value="1"/>
</dbReference>
<evidence type="ECO:0000256" key="1">
    <source>
        <dbReference type="ARBA" id="ARBA00001342"/>
    </source>
</evidence>
<dbReference type="GO" id="GO:0008948">
    <property type="term" value="F:oxaloacetate decarboxylase activity"/>
    <property type="evidence" value="ECO:0007669"/>
    <property type="project" value="UniProtKB-EC"/>
</dbReference>
<evidence type="ECO:0000256" key="7">
    <source>
        <dbReference type="ARBA" id="ARBA00016549"/>
    </source>
</evidence>
<dbReference type="CDD" id="cd16841">
    <property type="entry name" value="RraA_family"/>
    <property type="match status" value="1"/>
</dbReference>
<feature type="binding site" evidence="13">
    <location>
        <position position="175"/>
    </location>
    <ligand>
        <name>Mg(2+)</name>
        <dbReference type="ChEBI" id="CHEBI:18420"/>
    </ligand>
</feature>
<evidence type="ECO:0000256" key="11">
    <source>
        <dbReference type="ARBA" id="ARBA00032305"/>
    </source>
</evidence>
<accession>A0A8J6IX84</accession>
<evidence type="ECO:0000256" key="3">
    <source>
        <dbReference type="ARBA" id="ARBA00008621"/>
    </source>
</evidence>
<name>A0A8J6IX84_9FIRM</name>
<reference evidence="14" key="1">
    <citation type="submission" date="2020-08" db="EMBL/GenBank/DDBJ databases">
        <title>Genome public.</title>
        <authorList>
            <person name="Liu C."/>
            <person name="Sun Q."/>
        </authorList>
    </citation>
    <scope>NUCLEOTIDE SEQUENCE</scope>
    <source>
        <strain evidence="14">BX5</strain>
    </source>
</reference>
<sequence length="276" mass="30414">MDLSQVEVYNKEVAELRAQRDKDYAEYEAAGRIWGLVPRERITKIKFPRVKKEIIDGYLSMDDMSTTVSDVLDSYGIDGAIPSSYLKPVIPGSKICGPAVTIRNIPVRKTPTQGAHDHDFIAMSTRDIYYIGEPGDVLVSDFGGNLDVSNMGGQSCTVGKNCGFAGNIVNGCCRDVSSIRDYNYPVFSCGTTQITGKYRMECVEMNGPVTLCGKLVIPGDLMVADDSGVCIVPYELAEPVLEQCLKIAASEERMRQLIESKAPISELRPLFRARYK</sequence>
<dbReference type="Gene3D" id="3.50.30.40">
    <property type="entry name" value="Ribonuclease E inhibitor RraA/RraA-like"/>
    <property type="match status" value="1"/>
</dbReference>
<comment type="catalytic activity">
    <reaction evidence="1">
        <text>4-hydroxy-4-methyl-2-oxoglutarate = 2 pyruvate</text>
        <dbReference type="Rhea" id="RHEA:22748"/>
        <dbReference type="ChEBI" id="CHEBI:15361"/>
        <dbReference type="ChEBI" id="CHEBI:58276"/>
        <dbReference type="EC" id="4.1.3.17"/>
    </reaction>
</comment>
<evidence type="ECO:0000256" key="2">
    <source>
        <dbReference type="ARBA" id="ARBA00001968"/>
    </source>
</evidence>
<keyword evidence="13" id="KW-0460">Magnesium</keyword>
<dbReference type="EMBL" id="JACOPN010000001">
    <property type="protein sequence ID" value="MBC5716095.1"/>
    <property type="molecule type" value="Genomic_DNA"/>
</dbReference>
<comment type="subunit">
    <text evidence="4">Homotrimer.</text>
</comment>
<dbReference type="EC" id="4.1.3.17" evidence="5"/>
<evidence type="ECO:0000256" key="9">
    <source>
        <dbReference type="ARBA" id="ARBA00029596"/>
    </source>
</evidence>
<evidence type="ECO:0000256" key="12">
    <source>
        <dbReference type="ARBA" id="ARBA00047973"/>
    </source>
</evidence>
<keyword evidence="15" id="KW-1185">Reference proteome</keyword>
<comment type="caution">
    <text evidence="14">The sequence shown here is derived from an EMBL/GenBank/DDBJ whole genome shotgun (WGS) entry which is preliminary data.</text>
</comment>
<comment type="cofactor">
    <cofactor evidence="13">
        <name>Mg(2+)</name>
        <dbReference type="ChEBI" id="CHEBI:18420"/>
    </cofactor>
</comment>
<comment type="catalytic activity">
    <reaction evidence="12">
        <text>oxaloacetate + H(+) = pyruvate + CO2</text>
        <dbReference type="Rhea" id="RHEA:15641"/>
        <dbReference type="ChEBI" id="CHEBI:15361"/>
        <dbReference type="ChEBI" id="CHEBI:15378"/>
        <dbReference type="ChEBI" id="CHEBI:16452"/>
        <dbReference type="ChEBI" id="CHEBI:16526"/>
        <dbReference type="EC" id="4.1.1.112"/>
    </reaction>
</comment>
<dbReference type="Pfam" id="PF03737">
    <property type="entry name" value="RraA-like"/>
    <property type="match status" value="1"/>
</dbReference>
<evidence type="ECO:0000313" key="15">
    <source>
        <dbReference type="Proteomes" id="UP000602260"/>
    </source>
</evidence>
<dbReference type="GO" id="GO:0046872">
    <property type="term" value="F:metal ion binding"/>
    <property type="evidence" value="ECO:0007669"/>
    <property type="project" value="UniProtKB-KW"/>
</dbReference>
<evidence type="ECO:0000256" key="6">
    <source>
        <dbReference type="ARBA" id="ARBA00012947"/>
    </source>
</evidence>
<organism evidence="14 15">
    <name type="scientific">Flintibacter faecis</name>
    <dbReference type="NCBI Taxonomy" id="2763047"/>
    <lineage>
        <taxon>Bacteria</taxon>
        <taxon>Bacillati</taxon>
        <taxon>Bacillota</taxon>
        <taxon>Clostridia</taxon>
        <taxon>Eubacteriales</taxon>
        <taxon>Flintibacter</taxon>
    </lineage>
</organism>
<evidence type="ECO:0000256" key="13">
    <source>
        <dbReference type="PIRSR" id="PIRSR605493-1"/>
    </source>
</evidence>